<dbReference type="PANTHER" id="PTHR21824:SF4">
    <property type="entry name" value="TRANSMEMBRANE PROTEIN 177"/>
    <property type="match status" value="1"/>
</dbReference>
<organism evidence="4">
    <name type="scientific">Soboliphyme baturini</name>
    <dbReference type="NCBI Taxonomy" id="241478"/>
    <lineage>
        <taxon>Eukaryota</taxon>
        <taxon>Metazoa</taxon>
        <taxon>Ecdysozoa</taxon>
        <taxon>Nematoda</taxon>
        <taxon>Enoplea</taxon>
        <taxon>Dorylaimia</taxon>
        <taxon>Dioctophymatida</taxon>
        <taxon>Dioctophymatoidea</taxon>
        <taxon>Soboliphymatidae</taxon>
        <taxon>Soboliphyme</taxon>
    </lineage>
</organism>
<evidence type="ECO:0000313" key="3">
    <source>
        <dbReference type="Proteomes" id="UP000270296"/>
    </source>
</evidence>
<name>A0A183IAI7_9BILA</name>
<evidence type="ECO:0000313" key="2">
    <source>
        <dbReference type="EMBL" id="VDO85986.1"/>
    </source>
</evidence>
<keyword evidence="1" id="KW-0812">Transmembrane</keyword>
<feature type="transmembrane region" description="Helical" evidence="1">
    <location>
        <begin position="119"/>
        <end position="137"/>
    </location>
</feature>
<accession>A0A183IAI7</accession>
<dbReference type="WBParaSite" id="SBAD_0000065401-mRNA-1">
    <property type="protein sequence ID" value="SBAD_0000065401-mRNA-1"/>
    <property type="gene ID" value="SBAD_0000065401"/>
</dbReference>
<sequence>MDQLMDRRKPKTEPWKQFQVGIVDQYTNYAFFPAKDINFKTIGSPLYPVVAQVGVPLNYGLNAGQTAEQQQKVLDRINALCFKNAKIDWSSEIGHKLKESLMLSDLAKRFGIEFELHRLWYTNLPLYSFMLTGISAYAYGEGHRLLIAAMTKRNVPVWFKVIFCGAWLFFVCSAFLKCREMLNVSAWVSGVKGALSLGEEYRNGAVEFYSKEINRNICVRRLLGYKGALRYGVDGEVLWHWYEKPRPKLTDCLQLVNSYVPEPFYTKEWTRSVLF</sequence>
<proteinExistence type="predicted"/>
<feature type="transmembrane region" description="Helical" evidence="1">
    <location>
        <begin position="157"/>
        <end position="176"/>
    </location>
</feature>
<evidence type="ECO:0000313" key="4">
    <source>
        <dbReference type="WBParaSite" id="SBAD_0000065401-mRNA-1"/>
    </source>
</evidence>
<evidence type="ECO:0000256" key="1">
    <source>
        <dbReference type="SAM" id="Phobius"/>
    </source>
</evidence>
<keyword evidence="1" id="KW-0472">Membrane</keyword>
<reference evidence="4" key="1">
    <citation type="submission" date="2016-06" db="UniProtKB">
        <authorList>
            <consortium name="WormBaseParasite"/>
        </authorList>
    </citation>
    <scope>IDENTIFICATION</scope>
</reference>
<keyword evidence="3" id="KW-1185">Reference proteome</keyword>
<dbReference type="GO" id="GO:0016020">
    <property type="term" value="C:membrane"/>
    <property type="evidence" value="ECO:0007669"/>
    <property type="project" value="TreeGrafter"/>
</dbReference>
<reference evidence="2 3" key="2">
    <citation type="submission" date="2018-11" db="EMBL/GenBank/DDBJ databases">
        <authorList>
            <consortium name="Pathogen Informatics"/>
        </authorList>
    </citation>
    <scope>NUCLEOTIDE SEQUENCE [LARGE SCALE GENOMIC DNA]</scope>
</reference>
<dbReference type="InterPro" id="IPR026620">
    <property type="entry name" value="TMEM177"/>
</dbReference>
<dbReference type="EMBL" id="UZAM01002322">
    <property type="protein sequence ID" value="VDO85986.1"/>
    <property type="molecule type" value="Genomic_DNA"/>
</dbReference>
<dbReference type="PANTHER" id="PTHR21824">
    <property type="entry name" value="TRANSMEMBRANE PROTEIN 177"/>
    <property type="match status" value="1"/>
</dbReference>
<dbReference type="Proteomes" id="UP000270296">
    <property type="component" value="Unassembled WGS sequence"/>
</dbReference>
<protein>
    <submittedName>
        <fullName evidence="4">Transmembrane protein</fullName>
    </submittedName>
</protein>
<gene>
    <name evidence="2" type="ORF">SBAD_LOCUS631</name>
</gene>
<dbReference type="AlphaFoldDB" id="A0A183IAI7"/>
<dbReference type="OrthoDB" id="110174at2759"/>
<keyword evidence="1" id="KW-1133">Transmembrane helix</keyword>